<evidence type="ECO:0000256" key="1">
    <source>
        <dbReference type="SAM" id="Phobius"/>
    </source>
</evidence>
<protein>
    <submittedName>
        <fullName evidence="3">Uncharacterized protein</fullName>
    </submittedName>
</protein>
<reference evidence="3" key="1">
    <citation type="submission" date="2022-11" db="UniProtKB">
        <authorList>
            <consortium name="WormBaseParasite"/>
        </authorList>
    </citation>
    <scope>IDENTIFICATION</scope>
</reference>
<feature type="transmembrane region" description="Helical" evidence="1">
    <location>
        <begin position="20"/>
        <end position="41"/>
    </location>
</feature>
<evidence type="ECO:0000313" key="2">
    <source>
        <dbReference type="Proteomes" id="UP000887574"/>
    </source>
</evidence>
<proteinExistence type="predicted"/>
<dbReference type="Proteomes" id="UP000887574">
    <property type="component" value="Unplaced"/>
</dbReference>
<keyword evidence="1" id="KW-0812">Transmembrane</keyword>
<keyword evidence="1" id="KW-0472">Membrane</keyword>
<keyword evidence="2" id="KW-1185">Reference proteome</keyword>
<name>A0A915EUY6_9BILA</name>
<organism evidence="2 3">
    <name type="scientific">Ditylenchus dipsaci</name>
    <dbReference type="NCBI Taxonomy" id="166011"/>
    <lineage>
        <taxon>Eukaryota</taxon>
        <taxon>Metazoa</taxon>
        <taxon>Ecdysozoa</taxon>
        <taxon>Nematoda</taxon>
        <taxon>Chromadorea</taxon>
        <taxon>Rhabditida</taxon>
        <taxon>Tylenchina</taxon>
        <taxon>Tylenchomorpha</taxon>
        <taxon>Sphaerularioidea</taxon>
        <taxon>Anguinidae</taxon>
        <taxon>Anguininae</taxon>
        <taxon>Ditylenchus</taxon>
    </lineage>
</organism>
<evidence type="ECO:0000313" key="3">
    <source>
        <dbReference type="WBParaSite" id="jg9797"/>
    </source>
</evidence>
<dbReference type="WBParaSite" id="jg9797">
    <property type="protein sequence ID" value="jg9797"/>
    <property type="gene ID" value="jg9797"/>
</dbReference>
<dbReference type="AlphaFoldDB" id="A0A915EUY6"/>
<accession>A0A915EUY6</accession>
<keyword evidence="1" id="KW-1133">Transmembrane helix</keyword>
<sequence length="121" mass="13772">MKLKKLRESCIQNLSHQGRARIFTLLFVCLFVASLYGYVVWQDRRMPEVVLKNQQDVFSEERARTILNKIANLGPRPSGSHACEVDAFKILTDKINKLDVQRPSGCFDLKFLSSSPSATIK</sequence>